<keyword evidence="2" id="KW-1185">Reference proteome</keyword>
<dbReference type="Proteomes" id="UP001301769">
    <property type="component" value="Unassembled WGS sequence"/>
</dbReference>
<evidence type="ECO:0000313" key="2">
    <source>
        <dbReference type="Proteomes" id="UP001301769"/>
    </source>
</evidence>
<accession>A0AAN7BD74</accession>
<comment type="caution">
    <text evidence="1">The sequence shown here is derived from an EMBL/GenBank/DDBJ whole genome shotgun (WGS) entry which is preliminary data.</text>
</comment>
<dbReference type="EMBL" id="MU858047">
    <property type="protein sequence ID" value="KAK4219653.1"/>
    <property type="molecule type" value="Genomic_DNA"/>
</dbReference>
<reference evidence="1" key="1">
    <citation type="journal article" date="2023" name="Mol. Phylogenet. Evol.">
        <title>Genome-scale phylogeny and comparative genomics of the fungal order Sordariales.</title>
        <authorList>
            <person name="Hensen N."/>
            <person name="Bonometti L."/>
            <person name="Westerberg I."/>
            <person name="Brannstrom I.O."/>
            <person name="Guillou S."/>
            <person name="Cros-Aarteil S."/>
            <person name="Calhoun S."/>
            <person name="Haridas S."/>
            <person name="Kuo A."/>
            <person name="Mondo S."/>
            <person name="Pangilinan J."/>
            <person name="Riley R."/>
            <person name="LaButti K."/>
            <person name="Andreopoulos B."/>
            <person name="Lipzen A."/>
            <person name="Chen C."/>
            <person name="Yan M."/>
            <person name="Daum C."/>
            <person name="Ng V."/>
            <person name="Clum A."/>
            <person name="Steindorff A."/>
            <person name="Ohm R.A."/>
            <person name="Martin F."/>
            <person name="Silar P."/>
            <person name="Natvig D.O."/>
            <person name="Lalanne C."/>
            <person name="Gautier V."/>
            <person name="Ament-Velasquez S.L."/>
            <person name="Kruys A."/>
            <person name="Hutchinson M.I."/>
            <person name="Powell A.J."/>
            <person name="Barry K."/>
            <person name="Miller A.N."/>
            <person name="Grigoriev I.V."/>
            <person name="Debuchy R."/>
            <person name="Gladieux P."/>
            <person name="Hiltunen Thoren M."/>
            <person name="Johannesson H."/>
        </authorList>
    </citation>
    <scope>NUCLEOTIDE SEQUENCE</scope>
    <source>
        <strain evidence="1">PSN293</strain>
    </source>
</reference>
<sequence length="113" mass="12727">MNTAHSVEAVMEMAFFCCFYSWAVRMVPGAASWIFCYCYTPSPPRIHLGCDPYGGCPQGGETEVSLQHYILMAGPGILSFFDSLTKYLPAFLVFFILQRAQICMDCYRIALKI</sequence>
<protein>
    <submittedName>
        <fullName evidence="1">Uncharacterized protein</fullName>
    </submittedName>
</protein>
<organism evidence="1 2">
    <name type="scientific">Rhypophila decipiens</name>
    <dbReference type="NCBI Taxonomy" id="261697"/>
    <lineage>
        <taxon>Eukaryota</taxon>
        <taxon>Fungi</taxon>
        <taxon>Dikarya</taxon>
        <taxon>Ascomycota</taxon>
        <taxon>Pezizomycotina</taxon>
        <taxon>Sordariomycetes</taxon>
        <taxon>Sordariomycetidae</taxon>
        <taxon>Sordariales</taxon>
        <taxon>Naviculisporaceae</taxon>
        <taxon>Rhypophila</taxon>
    </lineage>
</organism>
<dbReference type="AlphaFoldDB" id="A0AAN7BD74"/>
<name>A0AAN7BD74_9PEZI</name>
<proteinExistence type="predicted"/>
<evidence type="ECO:0000313" key="1">
    <source>
        <dbReference type="EMBL" id="KAK4219653.1"/>
    </source>
</evidence>
<reference evidence="1" key="2">
    <citation type="submission" date="2023-05" db="EMBL/GenBank/DDBJ databases">
        <authorList>
            <consortium name="Lawrence Berkeley National Laboratory"/>
            <person name="Steindorff A."/>
            <person name="Hensen N."/>
            <person name="Bonometti L."/>
            <person name="Westerberg I."/>
            <person name="Brannstrom I.O."/>
            <person name="Guillou S."/>
            <person name="Cros-Aarteil S."/>
            <person name="Calhoun S."/>
            <person name="Haridas S."/>
            <person name="Kuo A."/>
            <person name="Mondo S."/>
            <person name="Pangilinan J."/>
            <person name="Riley R."/>
            <person name="Labutti K."/>
            <person name="Andreopoulos B."/>
            <person name="Lipzen A."/>
            <person name="Chen C."/>
            <person name="Yanf M."/>
            <person name="Daum C."/>
            <person name="Ng V."/>
            <person name="Clum A."/>
            <person name="Ohm R."/>
            <person name="Martin F."/>
            <person name="Silar P."/>
            <person name="Natvig D."/>
            <person name="Lalanne C."/>
            <person name="Gautier V."/>
            <person name="Ament-Velasquez S.L."/>
            <person name="Kruys A."/>
            <person name="Hutchinson M.I."/>
            <person name="Powell A.J."/>
            <person name="Barry K."/>
            <person name="Miller A.N."/>
            <person name="Grigoriev I.V."/>
            <person name="Debuchy R."/>
            <person name="Gladieux P."/>
            <person name="Thoren M.H."/>
            <person name="Johannesson H."/>
        </authorList>
    </citation>
    <scope>NUCLEOTIDE SEQUENCE</scope>
    <source>
        <strain evidence="1">PSN293</strain>
    </source>
</reference>
<gene>
    <name evidence="1" type="ORF">QBC37DRAFT_109984</name>
</gene>